<sequence length="74" mass="7722">MRKAEGLGGGVDDFVVDLALDHGGDKRFKTKCLKSRCTLGSSNASSSPFSLSCAAILNTPSSSPLPIPKIPILF</sequence>
<accession>A0ABP0YGC7</accession>
<keyword evidence="2" id="KW-1185">Reference proteome</keyword>
<evidence type="ECO:0000313" key="2">
    <source>
        <dbReference type="Proteomes" id="UP001642487"/>
    </source>
</evidence>
<gene>
    <name evidence="1" type="ORF">CITCOLO1_LOCUS11556</name>
</gene>
<evidence type="ECO:0000313" key="1">
    <source>
        <dbReference type="EMBL" id="CAK9319548.1"/>
    </source>
</evidence>
<dbReference type="Proteomes" id="UP001642487">
    <property type="component" value="Chromosome 4"/>
</dbReference>
<organism evidence="1 2">
    <name type="scientific">Citrullus colocynthis</name>
    <name type="common">colocynth</name>
    <dbReference type="NCBI Taxonomy" id="252529"/>
    <lineage>
        <taxon>Eukaryota</taxon>
        <taxon>Viridiplantae</taxon>
        <taxon>Streptophyta</taxon>
        <taxon>Embryophyta</taxon>
        <taxon>Tracheophyta</taxon>
        <taxon>Spermatophyta</taxon>
        <taxon>Magnoliopsida</taxon>
        <taxon>eudicotyledons</taxon>
        <taxon>Gunneridae</taxon>
        <taxon>Pentapetalae</taxon>
        <taxon>rosids</taxon>
        <taxon>fabids</taxon>
        <taxon>Cucurbitales</taxon>
        <taxon>Cucurbitaceae</taxon>
        <taxon>Benincaseae</taxon>
        <taxon>Citrullus</taxon>
    </lineage>
</organism>
<name>A0ABP0YGC7_9ROSI</name>
<dbReference type="EMBL" id="OZ021738">
    <property type="protein sequence ID" value="CAK9319548.1"/>
    <property type="molecule type" value="Genomic_DNA"/>
</dbReference>
<reference evidence="1 2" key="1">
    <citation type="submission" date="2024-03" db="EMBL/GenBank/DDBJ databases">
        <authorList>
            <person name="Gkanogiannis A."/>
            <person name="Becerra Lopez-Lavalle L."/>
        </authorList>
    </citation>
    <scope>NUCLEOTIDE SEQUENCE [LARGE SCALE GENOMIC DNA]</scope>
</reference>
<proteinExistence type="predicted"/>
<protein>
    <submittedName>
        <fullName evidence="1">Uncharacterized protein</fullName>
    </submittedName>
</protein>